<dbReference type="EC" id="2.7.7.65" evidence="1"/>
<evidence type="ECO:0000313" key="5">
    <source>
        <dbReference type="Proteomes" id="UP000643610"/>
    </source>
</evidence>
<dbReference type="PROSITE" id="PS50887">
    <property type="entry name" value="GGDEF"/>
    <property type="match status" value="1"/>
</dbReference>
<reference evidence="4 5" key="1">
    <citation type="submission" date="2020-08" db="EMBL/GenBank/DDBJ databases">
        <title>Novel species isolated from subtropical streams in China.</title>
        <authorList>
            <person name="Lu H."/>
        </authorList>
    </citation>
    <scope>NUCLEOTIDE SEQUENCE [LARGE SCALE GENOMIC DNA]</scope>
    <source>
        <strain evidence="4 5">KCTC 52442</strain>
    </source>
</reference>
<dbReference type="RefSeq" id="WP_186890621.1">
    <property type="nucleotide sequence ID" value="NZ_JACOFU010000003.1"/>
</dbReference>
<dbReference type="Proteomes" id="UP000643610">
    <property type="component" value="Unassembled WGS sequence"/>
</dbReference>
<evidence type="ECO:0000259" key="3">
    <source>
        <dbReference type="PROSITE" id="PS50887"/>
    </source>
</evidence>
<dbReference type="NCBIfam" id="TIGR00254">
    <property type="entry name" value="GGDEF"/>
    <property type="match status" value="1"/>
</dbReference>
<organism evidence="4 5">
    <name type="scientific">Undibacterium amnicola</name>
    <dbReference type="NCBI Taxonomy" id="1834038"/>
    <lineage>
        <taxon>Bacteria</taxon>
        <taxon>Pseudomonadati</taxon>
        <taxon>Pseudomonadota</taxon>
        <taxon>Betaproteobacteria</taxon>
        <taxon>Burkholderiales</taxon>
        <taxon>Oxalobacteraceae</taxon>
        <taxon>Undibacterium</taxon>
    </lineage>
</organism>
<keyword evidence="5" id="KW-1185">Reference proteome</keyword>
<dbReference type="Pfam" id="PF00990">
    <property type="entry name" value="GGDEF"/>
    <property type="match status" value="1"/>
</dbReference>
<evidence type="ECO:0000256" key="2">
    <source>
        <dbReference type="ARBA" id="ARBA00034247"/>
    </source>
</evidence>
<dbReference type="PANTHER" id="PTHR45138:SF9">
    <property type="entry name" value="DIGUANYLATE CYCLASE DGCM-RELATED"/>
    <property type="match status" value="1"/>
</dbReference>
<dbReference type="Gene3D" id="3.30.70.270">
    <property type="match status" value="1"/>
</dbReference>
<comment type="catalytic activity">
    <reaction evidence="2">
        <text>2 GTP = 3',3'-c-di-GMP + 2 diphosphate</text>
        <dbReference type="Rhea" id="RHEA:24898"/>
        <dbReference type="ChEBI" id="CHEBI:33019"/>
        <dbReference type="ChEBI" id="CHEBI:37565"/>
        <dbReference type="ChEBI" id="CHEBI:58805"/>
        <dbReference type="EC" id="2.7.7.65"/>
    </reaction>
</comment>
<evidence type="ECO:0000313" key="4">
    <source>
        <dbReference type="EMBL" id="MBC3831572.1"/>
    </source>
</evidence>
<dbReference type="PANTHER" id="PTHR45138">
    <property type="entry name" value="REGULATORY COMPONENTS OF SENSORY TRANSDUCTION SYSTEM"/>
    <property type="match status" value="1"/>
</dbReference>
<comment type="caution">
    <text evidence="4">The sequence shown here is derived from an EMBL/GenBank/DDBJ whole genome shotgun (WGS) entry which is preliminary data.</text>
</comment>
<dbReference type="SMART" id="SM00267">
    <property type="entry name" value="GGDEF"/>
    <property type="match status" value="1"/>
</dbReference>
<dbReference type="InterPro" id="IPR050469">
    <property type="entry name" value="Diguanylate_Cyclase"/>
</dbReference>
<gene>
    <name evidence="4" type="ORF">H8K33_08620</name>
</gene>
<dbReference type="CDD" id="cd01949">
    <property type="entry name" value="GGDEF"/>
    <property type="match status" value="1"/>
</dbReference>
<accession>A0ABR6XQ09</accession>
<protein>
    <recommendedName>
        <fullName evidence="1">diguanylate cyclase</fullName>
        <ecNumber evidence="1">2.7.7.65</ecNumber>
    </recommendedName>
</protein>
<dbReference type="SUPFAM" id="SSF55073">
    <property type="entry name" value="Nucleotide cyclase"/>
    <property type="match status" value="1"/>
</dbReference>
<sequence>MHDAKTSLYHRRFLDAAIVRDISLAEREKRPLALIMLDLDHFKNVNDQFGHGAGDEALKALADILKKTSRDSDLICRYGVEEFIAIIPNMSASQAVDRAEVWRKQLEKNTVNCDENAIKITLSAGIAFYPDHGKNAEELVLCADGMRYKSKRSGRNQVTIA</sequence>
<evidence type="ECO:0000256" key="1">
    <source>
        <dbReference type="ARBA" id="ARBA00012528"/>
    </source>
</evidence>
<proteinExistence type="predicted"/>
<dbReference type="InterPro" id="IPR000160">
    <property type="entry name" value="GGDEF_dom"/>
</dbReference>
<name>A0ABR6XQ09_9BURK</name>
<dbReference type="EMBL" id="JACOFU010000003">
    <property type="protein sequence ID" value="MBC3831572.1"/>
    <property type="molecule type" value="Genomic_DNA"/>
</dbReference>
<dbReference type="InterPro" id="IPR043128">
    <property type="entry name" value="Rev_trsase/Diguanyl_cyclase"/>
</dbReference>
<feature type="domain" description="GGDEF" evidence="3">
    <location>
        <begin position="30"/>
        <end position="161"/>
    </location>
</feature>
<dbReference type="InterPro" id="IPR029787">
    <property type="entry name" value="Nucleotide_cyclase"/>
</dbReference>